<feature type="chain" id="PRO_5046122429" description="Solute-binding protein family 3/N-terminal domain-containing protein" evidence="1">
    <location>
        <begin position="25"/>
        <end position="290"/>
    </location>
</feature>
<keyword evidence="1" id="KW-0732">Signal</keyword>
<dbReference type="SUPFAM" id="SSF53850">
    <property type="entry name" value="Periplasmic binding protein-like II"/>
    <property type="match status" value="1"/>
</dbReference>
<dbReference type="EMBL" id="JBGLYH010000016">
    <property type="protein sequence ID" value="MEZ7196626.1"/>
    <property type="molecule type" value="Genomic_DNA"/>
</dbReference>
<feature type="signal peptide" evidence="1">
    <location>
        <begin position="1"/>
        <end position="24"/>
    </location>
</feature>
<gene>
    <name evidence="2" type="ORF">AB6M95_07700</name>
</gene>
<accession>A0ABV4K0X5</accession>
<name>A0ABV4K0X5_9BACT</name>
<keyword evidence="3" id="KW-1185">Reference proteome</keyword>
<organism evidence="2 3">
    <name type="scientific">Pseudodesulfovibrio karagichevae</name>
    <dbReference type="NCBI Taxonomy" id="3239305"/>
    <lineage>
        <taxon>Bacteria</taxon>
        <taxon>Pseudomonadati</taxon>
        <taxon>Thermodesulfobacteriota</taxon>
        <taxon>Desulfovibrionia</taxon>
        <taxon>Desulfovibrionales</taxon>
        <taxon>Desulfovibrionaceae</taxon>
    </lineage>
</organism>
<sequence>MRNRLLHTLVLLAVLAGTTGTAHAMDRLVLPADTSPLDTRWRFPLEVLTRAMMATEDTDGPFCIGRYRLPMHFDRALAELGDGKSINVSIATASREWDEKALPVRVPIFRGVKSYRLLLVNSQSLDRFRDVRTMDDFRRLKGGVVYQWISEDILDRTGCALVRATSYEGLFSMLAARRFDYIPSSLSDCYREASTRTVKNPDLRVEPTLALYIPCPQFFYVSPAFPGLADRIRRGMAILDGNGTLDRMFHDNFDETIRRADLNHRRIIRIDNPNLPDGIPPEDPVLHIRP</sequence>
<reference evidence="2 3" key="1">
    <citation type="submission" date="2024-08" db="EMBL/GenBank/DDBJ databases">
        <title>Sulfate-reducing bacteria isolated from formation water of the oil field in Kazakhstan and description of Pseudodesulfovibrio sp.</title>
        <authorList>
            <person name="Bidzhieva S.K."/>
            <person name="Tourova T.P."/>
            <person name="Grouzdev D.S."/>
            <person name="Beletsky A.V."/>
            <person name="Sokolova D.S."/>
            <person name="Samigullina S.R."/>
            <person name="Poltaraus A.B."/>
            <person name="Avtukh A.N."/>
            <person name="Tereshina V.M."/>
            <person name="Zhaparov N.S."/>
            <person name="Mardanov A.V."/>
            <person name="Nazina T.N."/>
        </authorList>
    </citation>
    <scope>NUCLEOTIDE SEQUENCE [LARGE SCALE GENOMIC DNA]</scope>
    <source>
        <strain evidence="2 3">9FUS</strain>
    </source>
</reference>
<comment type="caution">
    <text evidence="2">The sequence shown here is derived from an EMBL/GenBank/DDBJ whole genome shotgun (WGS) entry which is preliminary data.</text>
</comment>
<evidence type="ECO:0000256" key="1">
    <source>
        <dbReference type="SAM" id="SignalP"/>
    </source>
</evidence>
<evidence type="ECO:0008006" key="4">
    <source>
        <dbReference type="Google" id="ProtNLM"/>
    </source>
</evidence>
<dbReference type="RefSeq" id="WP_371386152.1">
    <property type="nucleotide sequence ID" value="NZ_JBGLYH010000016.1"/>
</dbReference>
<evidence type="ECO:0000313" key="3">
    <source>
        <dbReference type="Proteomes" id="UP001568698"/>
    </source>
</evidence>
<evidence type="ECO:0000313" key="2">
    <source>
        <dbReference type="EMBL" id="MEZ7196626.1"/>
    </source>
</evidence>
<proteinExistence type="predicted"/>
<dbReference type="Proteomes" id="UP001568698">
    <property type="component" value="Unassembled WGS sequence"/>
</dbReference>
<protein>
    <recommendedName>
        <fullName evidence="4">Solute-binding protein family 3/N-terminal domain-containing protein</fullName>
    </recommendedName>
</protein>